<dbReference type="RefSeq" id="XP_009060716.1">
    <property type="nucleotide sequence ID" value="XM_009062468.1"/>
</dbReference>
<dbReference type="GeneID" id="20240070"/>
<evidence type="ECO:0000313" key="1">
    <source>
        <dbReference type="EMBL" id="ESO88668.1"/>
    </source>
</evidence>
<dbReference type="AlphaFoldDB" id="V3ZC86"/>
<reference evidence="1 2" key="1">
    <citation type="journal article" date="2013" name="Nature">
        <title>Insights into bilaterian evolution from three spiralian genomes.</title>
        <authorList>
            <person name="Simakov O."/>
            <person name="Marletaz F."/>
            <person name="Cho S.J."/>
            <person name="Edsinger-Gonzales E."/>
            <person name="Havlak P."/>
            <person name="Hellsten U."/>
            <person name="Kuo D.H."/>
            <person name="Larsson T."/>
            <person name="Lv J."/>
            <person name="Arendt D."/>
            <person name="Savage R."/>
            <person name="Osoegawa K."/>
            <person name="de Jong P."/>
            <person name="Grimwood J."/>
            <person name="Chapman J.A."/>
            <person name="Shapiro H."/>
            <person name="Aerts A."/>
            <person name="Otillar R.P."/>
            <person name="Terry A.Y."/>
            <person name="Boore J.L."/>
            <person name="Grigoriev I.V."/>
            <person name="Lindberg D.R."/>
            <person name="Seaver E.C."/>
            <person name="Weisblat D.A."/>
            <person name="Putnam N.H."/>
            <person name="Rokhsar D.S."/>
        </authorList>
    </citation>
    <scope>NUCLEOTIDE SEQUENCE [LARGE SCALE GENOMIC DNA]</scope>
</reference>
<sequence length="267" mass="30243">MKPETLVLKIIDAVETDSPTVITFHGKKISITKKLIDKYKYCKVRDDIDLERIDTNVKKRWIYIFPTLNIFAGITAAATVAGATAGGVSVANDKKAAALTAAEEHRQNLALEKLAEGKNPITEKKCSGVGDMIGTMKEFGKRFSEETKKTVKKGLNKLVDSIDTGEIEVKHKDFDSLYIYTTTPEQSYYQFLKALEYLPKKDVQDLFQYYEENEEEVEIKDIIDNYIEGKNPTDIKVLLTKNVNDLVLSNIDSKRKNLILFDDCEIK</sequence>
<evidence type="ECO:0000313" key="2">
    <source>
        <dbReference type="Proteomes" id="UP000030746"/>
    </source>
</evidence>
<dbReference type="KEGG" id="lgi:LOTGIDRAFT_165454"/>
<dbReference type="Proteomes" id="UP000030746">
    <property type="component" value="Unassembled WGS sequence"/>
</dbReference>
<dbReference type="HOGENOM" id="CLU_033372_0_0_1"/>
<dbReference type="CTD" id="20240070"/>
<gene>
    <name evidence="1" type="ORF">LOTGIDRAFT_165454</name>
</gene>
<dbReference type="EMBL" id="KB202656">
    <property type="protein sequence ID" value="ESO88668.1"/>
    <property type="molecule type" value="Genomic_DNA"/>
</dbReference>
<name>V3ZC86_LOTGI</name>
<accession>V3ZC86</accession>
<organism evidence="1 2">
    <name type="scientific">Lottia gigantea</name>
    <name type="common">Giant owl limpet</name>
    <dbReference type="NCBI Taxonomy" id="225164"/>
    <lineage>
        <taxon>Eukaryota</taxon>
        <taxon>Metazoa</taxon>
        <taxon>Spiralia</taxon>
        <taxon>Lophotrochozoa</taxon>
        <taxon>Mollusca</taxon>
        <taxon>Gastropoda</taxon>
        <taxon>Patellogastropoda</taxon>
        <taxon>Lottioidea</taxon>
        <taxon>Lottiidae</taxon>
        <taxon>Lottia</taxon>
    </lineage>
</organism>
<keyword evidence="2" id="KW-1185">Reference proteome</keyword>
<proteinExistence type="predicted"/>
<protein>
    <submittedName>
        <fullName evidence="1">Uncharacterized protein</fullName>
    </submittedName>
</protein>